<feature type="coiled-coil region" evidence="12">
    <location>
        <begin position="489"/>
        <end position="516"/>
    </location>
</feature>
<evidence type="ECO:0000256" key="3">
    <source>
        <dbReference type="ARBA" id="ARBA00022481"/>
    </source>
</evidence>
<keyword evidence="8 13" id="KW-0472">Membrane</keyword>
<evidence type="ECO:0000256" key="11">
    <source>
        <dbReference type="PROSITE-ProRule" id="PRU00284"/>
    </source>
</evidence>
<keyword evidence="4" id="KW-0145">Chemotaxis</keyword>
<dbReference type="PROSITE" id="PS50885">
    <property type="entry name" value="HAMP"/>
    <property type="match status" value="1"/>
</dbReference>
<accession>A0A6B3SV06</accession>
<evidence type="ECO:0000256" key="12">
    <source>
        <dbReference type="SAM" id="Coils"/>
    </source>
</evidence>
<evidence type="ECO:0000259" key="15">
    <source>
        <dbReference type="PROSITE" id="PS50885"/>
    </source>
</evidence>
<dbReference type="PANTHER" id="PTHR43531">
    <property type="entry name" value="PROTEIN ICFG"/>
    <property type="match status" value="1"/>
</dbReference>
<keyword evidence="3" id="KW-0488">Methylation</keyword>
<dbReference type="InterPro" id="IPR035440">
    <property type="entry name" value="4HB_MCP_dom_sf"/>
</dbReference>
<dbReference type="InterPro" id="IPR003122">
    <property type="entry name" value="Tar_rcpt_lig-bd"/>
</dbReference>
<dbReference type="GO" id="GO:0006935">
    <property type="term" value="P:chemotaxis"/>
    <property type="evidence" value="ECO:0007669"/>
    <property type="project" value="UniProtKB-KW"/>
</dbReference>
<dbReference type="Pfam" id="PF00015">
    <property type="entry name" value="MCPsignal"/>
    <property type="match status" value="1"/>
</dbReference>
<keyword evidence="7 13" id="KW-1133">Transmembrane helix</keyword>
<dbReference type="CDD" id="cd06225">
    <property type="entry name" value="HAMP"/>
    <property type="match status" value="1"/>
</dbReference>
<evidence type="ECO:0000256" key="7">
    <source>
        <dbReference type="ARBA" id="ARBA00022989"/>
    </source>
</evidence>
<evidence type="ECO:0000313" key="16">
    <source>
        <dbReference type="EMBL" id="NEX64890.1"/>
    </source>
</evidence>
<dbReference type="InterPro" id="IPR004089">
    <property type="entry name" value="MCPsignal_dom"/>
</dbReference>
<comment type="caution">
    <text evidence="16">The sequence shown here is derived from an EMBL/GenBank/DDBJ whole genome shotgun (WGS) entry which is preliminary data.</text>
</comment>
<feature type="transmembrane region" description="Helical" evidence="13">
    <location>
        <begin position="211"/>
        <end position="230"/>
    </location>
</feature>
<evidence type="ECO:0000256" key="5">
    <source>
        <dbReference type="ARBA" id="ARBA00022519"/>
    </source>
</evidence>
<comment type="similarity">
    <text evidence="10">Belongs to the methyl-accepting chemotaxis (MCP) protein family.</text>
</comment>
<dbReference type="EMBL" id="JAAIVB010000085">
    <property type="protein sequence ID" value="NEX64890.1"/>
    <property type="molecule type" value="Genomic_DNA"/>
</dbReference>
<dbReference type="PRINTS" id="PR00260">
    <property type="entry name" value="CHEMTRNSDUCR"/>
</dbReference>
<dbReference type="Pfam" id="PF00672">
    <property type="entry name" value="HAMP"/>
    <property type="match status" value="1"/>
</dbReference>
<dbReference type="GO" id="GO:0004888">
    <property type="term" value="F:transmembrane signaling receptor activity"/>
    <property type="evidence" value="ECO:0007669"/>
    <property type="project" value="InterPro"/>
</dbReference>
<dbReference type="GO" id="GO:0007165">
    <property type="term" value="P:signal transduction"/>
    <property type="evidence" value="ECO:0007669"/>
    <property type="project" value="UniProtKB-KW"/>
</dbReference>
<dbReference type="SMART" id="SM00283">
    <property type="entry name" value="MA"/>
    <property type="match status" value="1"/>
</dbReference>
<dbReference type="InterPro" id="IPR004090">
    <property type="entry name" value="Chemotax_Me-accpt_rcpt"/>
</dbReference>
<evidence type="ECO:0000256" key="4">
    <source>
        <dbReference type="ARBA" id="ARBA00022500"/>
    </source>
</evidence>
<evidence type="ECO:0000259" key="14">
    <source>
        <dbReference type="PROSITE" id="PS50111"/>
    </source>
</evidence>
<evidence type="ECO:0000256" key="8">
    <source>
        <dbReference type="ARBA" id="ARBA00023136"/>
    </source>
</evidence>
<gene>
    <name evidence="16" type="ORF">G3574_27735</name>
</gene>
<keyword evidence="6 13" id="KW-0812">Transmembrane</keyword>
<evidence type="ECO:0000256" key="9">
    <source>
        <dbReference type="ARBA" id="ARBA00023224"/>
    </source>
</evidence>
<feature type="transmembrane region" description="Helical" evidence="13">
    <location>
        <begin position="25"/>
        <end position="46"/>
    </location>
</feature>
<evidence type="ECO:0000256" key="10">
    <source>
        <dbReference type="ARBA" id="ARBA00029447"/>
    </source>
</evidence>
<feature type="domain" description="HAMP" evidence="15">
    <location>
        <begin position="232"/>
        <end position="284"/>
    </location>
</feature>
<dbReference type="Gene3D" id="1.20.120.30">
    <property type="entry name" value="Aspartate receptor, ligand-binding domain"/>
    <property type="match status" value="1"/>
</dbReference>
<keyword evidence="12" id="KW-0175">Coiled coil</keyword>
<evidence type="ECO:0000256" key="2">
    <source>
        <dbReference type="ARBA" id="ARBA00022475"/>
    </source>
</evidence>
<proteinExistence type="inferred from homology"/>
<dbReference type="PANTHER" id="PTHR43531:SF14">
    <property type="entry name" value="METHYL-ACCEPTING CHEMOTAXIS PROTEIN I-RELATED"/>
    <property type="match status" value="1"/>
</dbReference>
<evidence type="ECO:0000256" key="1">
    <source>
        <dbReference type="ARBA" id="ARBA00004429"/>
    </source>
</evidence>
<dbReference type="SUPFAM" id="SSF58104">
    <property type="entry name" value="Methyl-accepting chemotaxis protein (MCP) signaling domain"/>
    <property type="match status" value="1"/>
</dbReference>
<keyword evidence="9 11" id="KW-0807">Transducer</keyword>
<dbReference type="CDD" id="cd11386">
    <property type="entry name" value="MCP_signal"/>
    <property type="match status" value="1"/>
</dbReference>
<evidence type="ECO:0000256" key="13">
    <source>
        <dbReference type="SAM" id="Phobius"/>
    </source>
</evidence>
<dbReference type="InterPro" id="IPR003660">
    <property type="entry name" value="HAMP_dom"/>
</dbReference>
<name>A0A6B3SV06_9BURK</name>
<keyword evidence="2" id="KW-1003">Cell membrane</keyword>
<dbReference type="InterPro" id="IPR051310">
    <property type="entry name" value="MCP_chemotaxis"/>
</dbReference>
<dbReference type="AlphaFoldDB" id="A0A6B3SV06"/>
<organism evidence="16 17">
    <name type="scientific">Noviherbaspirillum galbum</name>
    <dbReference type="NCBI Taxonomy" id="2709383"/>
    <lineage>
        <taxon>Bacteria</taxon>
        <taxon>Pseudomonadati</taxon>
        <taxon>Pseudomonadota</taxon>
        <taxon>Betaproteobacteria</taxon>
        <taxon>Burkholderiales</taxon>
        <taxon>Oxalobacteraceae</taxon>
        <taxon>Noviherbaspirillum</taxon>
    </lineage>
</organism>
<dbReference type="Gene3D" id="1.10.287.950">
    <property type="entry name" value="Methyl-accepting chemotaxis protein"/>
    <property type="match status" value="1"/>
</dbReference>
<dbReference type="SUPFAM" id="SSF47170">
    <property type="entry name" value="Aspartate receptor, ligand-binding domain"/>
    <property type="match status" value="1"/>
</dbReference>
<dbReference type="GO" id="GO:0005886">
    <property type="term" value="C:plasma membrane"/>
    <property type="evidence" value="ECO:0007669"/>
    <property type="project" value="UniProtKB-SubCell"/>
</dbReference>
<evidence type="ECO:0000256" key="6">
    <source>
        <dbReference type="ARBA" id="ARBA00022692"/>
    </source>
</evidence>
<sequence length="586" mass="61267">MIAASNLDRGDAHGAGMSILGKLRISTSLTVVLVLFVVFMGASNFVSWNGLRHTADSVQRLSAVTDEVQAVNGAFAATQRARVSLAGAQSAARVGNEAVAKDLMKTVGTRLEQGQKLINSFAQMPSIDPEDQDLAKKLVSTYEALNDSVKAEQKAVIAGDTVAYDQISSVKSIAASRAFNTELEKFSKQATARGDEAQAAAGNTFGRLQTVIIAGMVLALLVAGLARWALSRIVQRPLSEVGAHLDRMASGDLTSSIDHDSSNEIGMLFAATKRMQESLTRVIGTVHVSAESVSAASKQIATGNADLSARTESQAGSLEETASSMEELTSTVKQNAENARQANQLASTASEVAVRGGHVVSEVVDMMGSINASSKKIVDIISVIDGIAFQTNILALNAAVEAARAGEQGKGFAVVATEVRSLAQRSASAAKEIKSLISDSVGKVESGSKLVDQAGATMDEIVRSIRRVTDIMAEITDASAEQGAGIEQVNHAIAEMDNATQQNAALVEEAAAAAQAMQDQAATLVQTVNVFKLSGMPQLTRLPAPRESVKQGAIPSVRKASSARVAAPARKVPAVQAVRGGDWEEF</sequence>
<dbReference type="FunFam" id="1.10.287.950:FF:000001">
    <property type="entry name" value="Methyl-accepting chemotaxis sensory transducer"/>
    <property type="match status" value="1"/>
</dbReference>
<keyword evidence="17" id="KW-1185">Reference proteome</keyword>
<dbReference type="RefSeq" id="WP_163968802.1">
    <property type="nucleotide sequence ID" value="NZ_JAAIVB010000085.1"/>
</dbReference>
<reference evidence="16 17" key="1">
    <citation type="submission" date="2020-02" db="EMBL/GenBank/DDBJ databases">
        <authorList>
            <person name="Kim M.K."/>
        </authorList>
    </citation>
    <scope>NUCLEOTIDE SEQUENCE [LARGE SCALE GENOMIC DNA]</scope>
    <source>
        <strain evidence="16 17">17J57-3</strain>
    </source>
</reference>
<dbReference type="SMART" id="SM00304">
    <property type="entry name" value="HAMP"/>
    <property type="match status" value="1"/>
</dbReference>
<keyword evidence="5" id="KW-0997">Cell inner membrane</keyword>
<feature type="domain" description="Methyl-accepting transducer" evidence="14">
    <location>
        <begin position="289"/>
        <end position="518"/>
    </location>
</feature>
<dbReference type="Proteomes" id="UP000482155">
    <property type="component" value="Unassembled WGS sequence"/>
</dbReference>
<comment type="subcellular location">
    <subcellularLocation>
        <location evidence="1">Cell inner membrane</location>
        <topology evidence="1">Multi-pass membrane protein</topology>
    </subcellularLocation>
</comment>
<dbReference type="Pfam" id="PF02203">
    <property type="entry name" value="TarH"/>
    <property type="match status" value="1"/>
</dbReference>
<protein>
    <submittedName>
        <fullName evidence="16">HAMP domain-containing protein</fullName>
    </submittedName>
</protein>
<evidence type="ECO:0000313" key="17">
    <source>
        <dbReference type="Proteomes" id="UP000482155"/>
    </source>
</evidence>
<dbReference type="PROSITE" id="PS50111">
    <property type="entry name" value="CHEMOTAXIS_TRANSDUC_2"/>
    <property type="match status" value="1"/>
</dbReference>